<evidence type="ECO:0000256" key="1">
    <source>
        <dbReference type="ARBA" id="ARBA00004651"/>
    </source>
</evidence>
<keyword evidence="3" id="KW-1003">Cell membrane</keyword>
<feature type="transmembrane region" description="Helical" evidence="10">
    <location>
        <begin position="187"/>
        <end position="206"/>
    </location>
</feature>
<keyword evidence="12" id="KW-0012">Acyltransferase</keyword>
<dbReference type="RefSeq" id="WP_277580368.1">
    <property type="nucleotide sequence ID" value="NZ_JAMBPV010000001.1"/>
</dbReference>
<feature type="domain" description="Acyltransferase 3" evidence="11">
    <location>
        <begin position="7"/>
        <end position="326"/>
    </location>
</feature>
<name>A0A9X4R0H6_9STAP</name>
<keyword evidence="5 10" id="KW-1133">Transmembrane helix</keyword>
<comment type="subcellular location">
    <subcellularLocation>
        <location evidence="1">Cell membrane</location>
        <topology evidence="1">Multi-pass membrane protein</topology>
    </subcellularLocation>
</comment>
<comment type="caution">
    <text evidence="12">The sequence shown here is derived from an EMBL/GenBank/DDBJ whole genome shotgun (WGS) entry which is preliminary data.</text>
</comment>
<dbReference type="GO" id="GO:0009246">
    <property type="term" value="P:enterobacterial common antigen biosynthetic process"/>
    <property type="evidence" value="ECO:0007669"/>
    <property type="project" value="TreeGrafter"/>
</dbReference>
<keyword evidence="4 10" id="KW-0812">Transmembrane</keyword>
<feature type="transmembrane region" description="Helical" evidence="10">
    <location>
        <begin position="218"/>
        <end position="237"/>
    </location>
</feature>
<dbReference type="Proteomes" id="UP001152302">
    <property type="component" value="Unassembled WGS sequence"/>
</dbReference>
<evidence type="ECO:0000256" key="3">
    <source>
        <dbReference type="ARBA" id="ARBA00022475"/>
    </source>
</evidence>
<feature type="transmembrane region" description="Helical" evidence="10">
    <location>
        <begin position="113"/>
        <end position="136"/>
    </location>
</feature>
<dbReference type="GO" id="GO:0016413">
    <property type="term" value="F:O-acetyltransferase activity"/>
    <property type="evidence" value="ECO:0007669"/>
    <property type="project" value="TreeGrafter"/>
</dbReference>
<dbReference type="PANTHER" id="PTHR40074">
    <property type="entry name" value="O-ACETYLTRANSFERASE WECH"/>
    <property type="match status" value="1"/>
</dbReference>
<feature type="transmembrane region" description="Helical" evidence="10">
    <location>
        <begin position="148"/>
        <end position="167"/>
    </location>
</feature>
<dbReference type="EMBL" id="JAMBPX010000001">
    <property type="protein sequence ID" value="MDG0857894.1"/>
    <property type="molecule type" value="Genomic_DNA"/>
</dbReference>
<evidence type="ECO:0000256" key="2">
    <source>
        <dbReference type="ARBA" id="ARBA00007400"/>
    </source>
</evidence>
<dbReference type="AlphaFoldDB" id="A0A9X4R0H6"/>
<evidence type="ECO:0000256" key="4">
    <source>
        <dbReference type="ARBA" id="ARBA00022692"/>
    </source>
</evidence>
<accession>A0A9X4R0H6</accession>
<dbReference type="PANTHER" id="PTHR40074:SF2">
    <property type="entry name" value="O-ACETYLTRANSFERASE WECH"/>
    <property type="match status" value="1"/>
</dbReference>
<dbReference type="Pfam" id="PF01757">
    <property type="entry name" value="Acyl_transf_3"/>
    <property type="match status" value="1"/>
</dbReference>
<keyword evidence="12" id="KW-0808">Transferase</keyword>
<evidence type="ECO:0000256" key="10">
    <source>
        <dbReference type="SAM" id="Phobius"/>
    </source>
</evidence>
<evidence type="ECO:0000256" key="6">
    <source>
        <dbReference type="ARBA" id="ARBA00023136"/>
    </source>
</evidence>
<proteinExistence type="inferred from homology"/>
<keyword evidence="6 10" id="KW-0472">Membrane</keyword>
<reference evidence="12" key="1">
    <citation type="submission" date="2022-05" db="EMBL/GenBank/DDBJ databases">
        <title>Comparative genomics of Staphylococcus equorum isolates.</title>
        <authorList>
            <person name="Luelf R.H."/>
        </authorList>
    </citation>
    <scope>NUCLEOTIDE SEQUENCE</scope>
    <source>
        <strain evidence="12">TMW 2.2343</strain>
    </source>
</reference>
<dbReference type="InterPro" id="IPR002656">
    <property type="entry name" value="Acyl_transf_3_dom"/>
</dbReference>
<feature type="transmembrane region" description="Helical" evidence="10">
    <location>
        <begin position="278"/>
        <end position="300"/>
    </location>
</feature>
<feature type="transmembrane region" description="Helical" evidence="10">
    <location>
        <begin position="41"/>
        <end position="62"/>
    </location>
</feature>
<feature type="transmembrane region" description="Helical" evidence="10">
    <location>
        <begin position="312"/>
        <end position="330"/>
    </location>
</feature>
<evidence type="ECO:0000256" key="9">
    <source>
        <dbReference type="ARBA" id="ARBA00042839"/>
    </source>
</evidence>
<evidence type="ECO:0000256" key="5">
    <source>
        <dbReference type="ARBA" id="ARBA00022989"/>
    </source>
</evidence>
<evidence type="ECO:0000256" key="8">
    <source>
        <dbReference type="ARBA" id="ARBA00042402"/>
    </source>
</evidence>
<sequence>MKYYEEIPVIRAVATMLVLCIHLTAQLYNSNGIIIDPILSYFNQISRLGTPIFAVISAFLLTSSTLNRKFSLLYFTKSRFTKILIPYILWTTLYIVLRHLFTNTYYPPGTPIIKYYILGTAEIHLYFILVVIQFYLLFPFVHKFKKGLPLIIAYIVATIINIIWLSYGKGEITFQNDWLNSFVNSKAFILNWISFFFLGICYAKHYKEINSSILKYKIYFKIIGMILFVDLIISIDITNLYGSSSIANIIYIPFFLALLIILYNHIKNYKYLTKTLTVIGNYSMGIYLIHVLLIMIYRQYPYADIVNNPSTFVISYIFILCLSVISIHLISKLPFSSYIVPIPAKKTIINKRIRNEKT</sequence>
<evidence type="ECO:0000313" key="12">
    <source>
        <dbReference type="EMBL" id="MDG0857894.1"/>
    </source>
</evidence>
<protein>
    <recommendedName>
        <fullName evidence="7">Probable poly-beta-1,6-N-acetyl-D-glucosamine export protein</fullName>
    </recommendedName>
    <alternativeName>
        <fullName evidence="9">Biofilm polysaccharide intercellular adhesin export protein</fullName>
    </alternativeName>
    <alternativeName>
        <fullName evidence="8">Intercellular adhesion protein C</fullName>
    </alternativeName>
</protein>
<evidence type="ECO:0000256" key="7">
    <source>
        <dbReference type="ARBA" id="ARBA00041028"/>
    </source>
</evidence>
<feature type="transmembrane region" description="Helical" evidence="10">
    <location>
        <begin position="12"/>
        <end position="29"/>
    </location>
</feature>
<feature type="transmembrane region" description="Helical" evidence="10">
    <location>
        <begin position="83"/>
        <end position="101"/>
    </location>
</feature>
<dbReference type="GO" id="GO:0005886">
    <property type="term" value="C:plasma membrane"/>
    <property type="evidence" value="ECO:0007669"/>
    <property type="project" value="UniProtKB-SubCell"/>
</dbReference>
<evidence type="ECO:0000259" key="11">
    <source>
        <dbReference type="Pfam" id="PF01757"/>
    </source>
</evidence>
<gene>
    <name evidence="12" type="ORF">M4L21_01035</name>
</gene>
<comment type="similarity">
    <text evidence="2">Belongs to the acyltransferase 3 family.</text>
</comment>
<organism evidence="12 13">
    <name type="scientific">Staphylococcus equorum</name>
    <dbReference type="NCBI Taxonomy" id="246432"/>
    <lineage>
        <taxon>Bacteria</taxon>
        <taxon>Bacillati</taxon>
        <taxon>Bacillota</taxon>
        <taxon>Bacilli</taxon>
        <taxon>Bacillales</taxon>
        <taxon>Staphylococcaceae</taxon>
        <taxon>Staphylococcus</taxon>
    </lineage>
</organism>
<evidence type="ECO:0000313" key="13">
    <source>
        <dbReference type="Proteomes" id="UP001152302"/>
    </source>
</evidence>
<feature type="transmembrane region" description="Helical" evidence="10">
    <location>
        <begin position="249"/>
        <end position="266"/>
    </location>
</feature>